<dbReference type="Proteomes" id="UP000630936">
    <property type="component" value="Unassembled WGS sequence"/>
</dbReference>
<gene>
    <name evidence="2" type="ORF">GCM10010387_61900</name>
</gene>
<feature type="compositionally biased region" description="Basic and acidic residues" evidence="1">
    <location>
        <begin position="1"/>
        <end position="19"/>
    </location>
</feature>
<accession>A0A918QNU6</accession>
<reference evidence="2" key="1">
    <citation type="journal article" date="2014" name="Int. J. Syst. Evol. Microbiol.">
        <title>Complete genome sequence of Corynebacterium casei LMG S-19264T (=DSM 44701T), isolated from a smear-ripened cheese.</title>
        <authorList>
            <consortium name="US DOE Joint Genome Institute (JGI-PGF)"/>
            <person name="Walter F."/>
            <person name="Albersmeier A."/>
            <person name="Kalinowski J."/>
            <person name="Ruckert C."/>
        </authorList>
    </citation>
    <scope>NUCLEOTIDE SEQUENCE</scope>
    <source>
        <strain evidence="2">JCM 4988</strain>
    </source>
</reference>
<feature type="region of interest" description="Disordered" evidence="1">
    <location>
        <begin position="1"/>
        <end position="29"/>
    </location>
</feature>
<comment type="caution">
    <text evidence="2">The sequence shown here is derived from an EMBL/GenBank/DDBJ whole genome shotgun (WGS) entry which is preliminary data.</text>
</comment>
<dbReference type="AlphaFoldDB" id="A0A918QNU6"/>
<proteinExistence type="predicted"/>
<evidence type="ECO:0000313" key="2">
    <source>
        <dbReference type="EMBL" id="GGZ59750.1"/>
    </source>
</evidence>
<evidence type="ECO:0000313" key="3">
    <source>
        <dbReference type="Proteomes" id="UP000630936"/>
    </source>
</evidence>
<feature type="region of interest" description="Disordered" evidence="1">
    <location>
        <begin position="59"/>
        <end position="78"/>
    </location>
</feature>
<evidence type="ECO:0000256" key="1">
    <source>
        <dbReference type="SAM" id="MobiDB-lite"/>
    </source>
</evidence>
<feature type="compositionally biased region" description="Basic residues" evidence="1">
    <location>
        <begin position="67"/>
        <end position="78"/>
    </location>
</feature>
<organism evidence="2 3">
    <name type="scientific">Streptomyces inusitatus</name>
    <dbReference type="NCBI Taxonomy" id="68221"/>
    <lineage>
        <taxon>Bacteria</taxon>
        <taxon>Bacillati</taxon>
        <taxon>Actinomycetota</taxon>
        <taxon>Actinomycetes</taxon>
        <taxon>Kitasatosporales</taxon>
        <taxon>Streptomycetaceae</taxon>
        <taxon>Streptomyces</taxon>
    </lineage>
</organism>
<protein>
    <submittedName>
        <fullName evidence="2">Uncharacterized protein</fullName>
    </submittedName>
</protein>
<name>A0A918QNU6_9ACTN</name>
<dbReference type="EMBL" id="BMWG01000029">
    <property type="protein sequence ID" value="GGZ59750.1"/>
    <property type="molecule type" value="Genomic_DNA"/>
</dbReference>
<keyword evidence="3" id="KW-1185">Reference proteome</keyword>
<reference evidence="2" key="2">
    <citation type="submission" date="2020-09" db="EMBL/GenBank/DDBJ databases">
        <authorList>
            <person name="Sun Q."/>
            <person name="Ohkuma M."/>
        </authorList>
    </citation>
    <scope>NUCLEOTIDE SEQUENCE</scope>
    <source>
        <strain evidence="2">JCM 4988</strain>
    </source>
</reference>
<sequence length="78" mass="8688">MEQEDARHDGREEEGDRLPGRGFHTVPFPAVPFPAGRALPVGIGRQSLSGRTVRGVQHGMEGDFLRRTGRRTPRLKKV</sequence>